<dbReference type="Proteomes" id="UP000319817">
    <property type="component" value="Chromosome"/>
</dbReference>
<dbReference type="RefSeq" id="WP_145416179.1">
    <property type="nucleotide sequence ID" value="NZ_CP036526.1"/>
</dbReference>
<protein>
    <submittedName>
        <fullName evidence="1">Uncharacterized protein</fullName>
    </submittedName>
</protein>
<gene>
    <name evidence="1" type="ORF">K239x_06150</name>
</gene>
<reference evidence="1 2" key="1">
    <citation type="submission" date="2019-02" db="EMBL/GenBank/DDBJ databases">
        <title>Deep-cultivation of Planctomycetes and their phenomic and genomic characterization uncovers novel biology.</title>
        <authorList>
            <person name="Wiegand S."/>
            <person name="Jogler M."/>
            <person name="Boedeker C."/>
            <person name="Pinto D."/>
            <person name="Vollmers J."/>
            <person name="Rivas-Marin E."/>
            <person name="Kohn T."/>
            <person name="Peeters S.H."/>
            <person name="Heuer A."/>
            <person name="Rast P."/>
            <person name="Oberbeckmann S."/>
            <person name="Bunk B."/>
            <person name="Jeske O."/>
            <person name="Meyerdierks A."/>
            <person name="Storesund J.E."/>
            <person name="Kallscheuer N."/>
            <person name="Luecker S."/>
            <person name="Lage O.M."/>
            <person name="Pohl T."/>
            <person name="Merkel B.J."/>
            <person name="Hornburger P."/>
            <person name="Mueller R.-W."/>
            <person name="Bruemmer F."/>
            <person name="Labrenz M."/>
            <person name="Spormann A.M."/>
            <person name="Op den Camp H."/>
            <person name="Overmann J."/>
            <person name="Amann R."/>
            <person name="Jetten M.S.M."/>
            <person name="Mascher T."/>
            <person name="Medema M.H."/>
            <person name="Devos D.P."/>
            <person name="Kaster A.-K."/>
            <person name="Ovreas L."/>
            <person name="Rohde M."/>
            <person name="Galperin M.Y."/>
            <person name="Jogler C."/>
        </authorList>
    </citation>
    <scope>NUCLEOTIDE SEQUENCE [LARGE SCALE GENOMIC DNA]</scope>
    <source>
        <strain evidence="1 2">K23_9</strain>
    </source>
</reference>
<name>A0A517NNH1_9BACT</name>
<evidence type="ECO:0000313" key="1">
    <source>
        <dbReference type="EMBL" id="QDT08675.1"/>
    </source>
</evidence>
<proteinExistence type="predicted"/>
<dbReference type="AlphaFoldDB" id="A0A517NNH1"/>
<organism evidence="1 2">
    <name type="scientific">Stieleria marina</name>
    <dbReference type="NCBI Taxonomy" id="1930275"/>
    <lineage>
        <taxon>Bacteria</taxon>
        <taxon>Pseudomonadati</taxon>
        <taxon>Planctomycetota</taxon>
        <taxon>Planctomycetia</taxon>
        <taxon>Pirellulales</taxon>
        <taxon>Pirellulaceae</taxon>
        <taxon>Stieleria</taxon>
    </lineage>
</organism>
<evidence type="ECO:0000313" key="2">
    <source>
        <dbReference type="Proteomes" id="UP000319817"/>
    </source>
</evidence>
<sequence length="263" mass="29460">MIGWLTSLFTGKQTDGPGANEEISEQDDMWAVIERMEPRNSLARLRQLNLSPTQFPIVRGLLDGTISPDDRPGIADWCRDHEVLPKGVDALNYALQLNLESEGTTYVFSSKEEFPVAKMPKLVNRQDLSIVMPHFCNSPFLITSLDEFLSSTNVADFTLEVLDPSQLKRRVTNKPSFARDRLDRGTSESVTIEKQADDDNRLTEPFDKADLVAAVNTALETNLTPDDVSIENEPIVECGLYSCIVQVDSITKQKIKFWVVPKA</sequence>
<dbReference type="OrthoDB" id="256275at2"/>
<keyword evidence="2" id="KW-1185">Reference proteome</keyword>
<accession>A0A517NNH1</accession>
<dbReference type="Gene3D" id="3.10.430.100">
    <property type="entry name" value="Ribosomal protein L9, C-terminal domain"/>
    <property type="match status" value="1"/>
</dbReference>
<dbReference type="EMBL" id="CP036526">
    <property type="protein sequence ID" value="QDT08675.1"/>
    <property type="molecule type" value="Genomic_DNA"/>
</dbReference>
<dbReference type="InterPro" id="IPR036791">
    <property type="entry name" value="Ribosomal_bL9_C_sf"/>
</dbReference>